<dbReference type="InterPro" id="IPR011049">
    <property type="entry name" value="Serralysin-like_metalloprot_C"/>
</dbReference>
<evidence type="ECO:0000313" key="4">
    <source>
        <dbReference type="EMBL" id="SEA65441.1"/>
    </source>
</evidence>
<keyword evidence="2" id="KW-0964">Secreted</keyword>
<dbReference type="PRINTS" id="PR00313">
    <property type="entry name" value="CABNDNGRPT"/>
</dbReference>
<dbReference type="SUPFAM" id="SSF51120">
    <property type="entry name" value="beta-Roll"/>
    <property type="match status" value="1"/>
</dbReference>
<dbReference type="Pfam" id="PF13620">
    <property type="entry name" value="CarboxypepD_reg"/>
    <property type="match status" value="1"/>
</dbReference>
<dbReference type="Gene3D" id="2.150.10.10">
    <property type="entry name" value="Serralysin-like metalloprotease, C-terminal"/>
    <property type="match status" value="2"/>
</dbReference>
<gene>
    <name evidence="4" type="ORF">SAMN05444370_108113</name>
</gene>
<dbReference type="SUPFAM" id="SSF55797">
    <property type="entry name" value="PR-1-like"/>
    <property type="match status" value="1"/>
</dbReference>
<dbReference type="Gene3D" id="3.40.33.10">
    <property type="entry name" value="CAP"/>
    <property type="match status" value="1"/>
</dbReference>
<accession>A0A1H4CYH7</accession>
<comment type="subcellular location">
    <subcellularLocation>
        <location evidence="1">Secreted</location>
    </subcellularLocation>
</comment>
<dbReference type="OrthoDB" id="419320at2"/>
<dbReference type="Pfam" id="PF00353">
    <property type="entry name" value="HemolysinCabind"/>
    <property type="match status" value="2"/>
</dbReference>
<dbReference type="RefSeq" id="WP_093254305.1">
    <property type="nucleotide sequence ID" value="NZ_FNQM01000008.1"/>
</dbReference>
<evidence type="ECO:0000256" key="1">
    <source>
        <dbReference type="ARBA" id="ARBA00004613"/>
    </source>
</evidence>
<reference evidence="4 5" key="1">
    <citation type="submission" date="2016-10" db="EMBL/GenBank/DDBJ databases">
        <authorList>
            <person name="de Groot N.N."/>
        </authorList>
    </citation>
    <scope>NUCLEOTIDE SEQUENCE [LARGE SCALE GENOMIC DNA]</scope>
    <source>
        <strain evidence="4 5">DSM 15345</strain>
    </source>
</reference>
<dbReference type="PANTHER" id="PTHR38340">
    <property type="entry name" value="S-LAYER PROTEIN"/>
    <property type="match status" value="1"/>
</dbReference>
<dbReference type="Proteomes" id="UP000198703">
    <property type="component" value="Unassembled WGS sequence"/>
</dbReference>
<dbReference type="AlphaFoldDB" id="A0A1H4CYH7"/>
<evidence type="ECO:0000256" key="2">
    <source>
        <dbReference type="ARBA" id="ARBA00022525"/>
    </source>
</evidence>
<evidence type="ECO:0000313" key="5">
    <source>
        <dbReference type="Proteomes" id="UP000198703"/>
    </source>
</evidence>
<keyword evidence="5" id="KW-1185">Reference proteome</keyword>
<dbReference type="InterPro" id="IPR001343">
    <property type="entry name" value="Hemolysn_Ca-bd"/>
</dbReference>
<dbReference type="CDD" id="cd05379">
    <property type="entry name" value="CAP_bacterial"/>
    <property type="match status" value="1"/>
</dbReference>
<name>A0A1H4CYH7_9RHOB</name>
<dbReference type="Pfam" id="PF00188">
    <property type="entry name" value="CAP"/>
    <property type="match status" value="1"/>
</dbReference>
<proteinExistence type="predicted"/>
<dbReference type="InterPro" id="IPR014044">
    <property type="entry name" value="CAP_dom"/>
</dbReference>
<protein>
    <submittedName>
        <fullName evidence="4">Uncharacterized conserved protein YkwD, contains CAP (CSP/antigen 5/PR1) domain</fullName>
    </submittedName>
</protein>
<sequence>MREATAEEQLLLELINRTRSDPAAEAQRLAQIAQEDLWVAAAVAFFGVDLDVFAAAMADRPAAPPLAWSGALADSATTHSLGMIEFGMQSHLLPGEPGLAERIAAAGYTGYRRLAENVFAWGRDAAHSHAAFVIDWGYGPDGMQSPAGHRDVILNPAYAEIGVAMVDVGAITPVGPVSVTQHFGTRFGADAAVTGVALIDADGDGFYDPGEGVGGATVRAEGAGGVFETVTGAAGGYTLPLAPGAWTVSLSAAGFAAPAAQSLTIDAANLKLDFFGAVADLADQAEANFRAVGEVIKSGQGADVIAAGEADDLVLSGDGDDTISGGAGNDTIKPGRGNDVMDGGAGDDILVGFRGDEVLVGGAGNDTLLGNLDDDTLTGGAGDDRMQGGPGFDVFVFDTAEWGDDRIVLDFLPQSDTLDFRGSGLALADLSITQAGDNVLIEAGDSSILVNSQRFGALDVADFAGDVLLFG</sequence>
<dbReference type="SUPFAM" id="SSF49464">
    <property type="entry name" value="Carboxypeptidase regulatory domain-like"/>
    <property type="match status" value="1"/>
</dbReference>
<dbReference type="InterPro" id="IPR008969">
    <property type="entry name" value="CarboxyPept-like_regulatory"/>
</dbReference>
<dbReference type="EMBL" id="FNQM01000008">
    <property type="protein sequence ID" value="SEA65441.1"/>
    <property type="molecule type" value="Genomic_DNA"/>
</dbReference>
<evidence type="ECO:0000259" key="3">
    <source>
        <dbReference type="Pfam" id="PF00188"/>
    </source>
</evidence>
<dbReference type="GO" id="GO:0005509">
    <property type="term" value="F:calcium ion binding"/>
    <property type="evidence" value="ECO:0007669"/>
    <property type="project" value="InterPro"/>
</dbReference>
<dbReference type="GO" id="GO:0005576">
    <property type="term" value="C:extracellular region"/>
    <property type="evidence" value="ECO:0007669"/>
    <property type="project" value="UniProtKB-SubCell"/>
</dbReference>
<dbReference type="InterPro" id="IPR035940">
    <property type="entry name" value="CAP_sf"/>
</dbReference>
<dbReference type="PANTHER" id="PTHR38340:SF1">
    <property type="entry name" value="S-LAYER PROTEIN"/>
    <property type="match status" value="1"/>
</dbReference>
<dbReference type="STRING" id="89524.SAMN05444370_108113"/>
<organism evidence="4 5">
    <name type="scientific">Rubrimonas cliftonensis</name>
    <dbReference type="NCBI Taxonomy" id="89524"/>
    <lineage>
        <taxon>Bacteria</taxon>
        <taxon>Pseudomonadati</taxon>
        <taxon>Pseudomonadota</taxon>
        <taxon>Alphaproteobacteria</taxon>
        <taxon>Rhodobacterales</taxon>
        <taxon>Paracoccaceae</taxon>
        <taxon>Rubrimonas</taxon>
    </lineage>
</organism>
<dbReference type="InterPro" id="IPR050557">
    <property type="entry name" value="RTX_toxin/Mannuronan_C5-epim"/>
</dbReference>
<feature type="domain" description="SCP" evidence="3">
    <location>
        <begin position="63"/>
        <end position="169"/>
    </location>
</feature>